<keyword evidence="1" id="KW-0472">Membrane</keyword>
<keyword evidence="3" id="KW-1185">Reference proteome</keyword>
<dbReference type="AlphaFoldDB" id="A0A1Q9GSV7"/>
<gene>
    <name evidence="2" type="ORF">BIT28_05350</name>
</gene>
<reference evidence="2 3" key="1">
    <citation type="submission" date="2016-09" db="EMBL/GenBank/DDBJ databases">
        <title>Photobacterium proteolyticum sp. nov. a protease producing bacterium isolated from ocean sediments of Laizhou Bay.</title>
        <authorList>
            <person name="Li Y."/>
        </authorList>
    </citation>
    <scope>NUCLEOTIDE SEQUENCE [LARGE SCALE GENOMIC DNA]</scope>
    <source>
        <strain evidence="2 3">13-12</strain>
    </source>
</reference>
<comment type="caution">
    <text evidence="2">The sequence shown here is derived from an EMBL/GenBank/DDBJ whole genome shotgun (WGS) entry which is preliminary data.</text>
</comment>
<accession>A0A1Q9GSV7</accession>
<feature type="transmembrane region" description="Helical" evidence="1">
    <location>
        <begin position="20"/>
        <end position="39"/>
    </location>
</feature>
<dbReference type="EMBL" id="MJIL01000060">
    <property type="protein sequence ID" value="OLQ77794.1"/>
    <property type="molecule type" value="Genomic_DNA"/>
</dbReference>
<protein>
    <submittedName>
        <fullName evidence="2">Uncharacterized protein</fullName>
    </submittedName>
</protein>
<feature type="transmembrane region" description="Helical" evidence="1">
    <location>
        <begin position="51"/>
        <end position="67"/>
    </location>
</feature>
<evidence type="ECO:0000313" key="2">
    <source>
        <dbReference type="EMBL" id="OLQ77794.1"/>
    </source>
</evidence>
<name>A0A1Q9GSV7_9GAMM</name>
<keyword evidence="1" id="KW-1133">Transmembrane helix</keyword>
<evidence type="ECO:0000256" key="1">
    <source>
        <dbReference type="SAM" id="Phobius"/>
    </source>
</evidence>
<evidence type="ECO:0000313" key="3">
    <source>
        <dbReference type="Proteomes" id="UP000186905"/>
    </source>
</evidence>
<proteinExistence type="predicted"/>
<dbReference type="Proteomes" id="UP000186905">
    <property type="component" value="Unassembled WGS sequence"/>
</dbReference>
<sequence>MRMLKHGLYSLLINLKSFFFLAYPMLQLLCGLGVGMGILLNFTSSDIQENSYLIGLAFIGLSLLLYLQKKYYQQLIAWSAPRKNNVVSISNHSVQS</sequence>
<keyword evidence="1" id="KW-0812">Transmembrane</keyword>
<organism evidence="2 3">
    <name type="scientific">Photobacterium proteolyticum</name>
    <dbReference type="NCBI Taxonomy" id="1903952"/>
    <lineage>
        <taxon>Bacteria</taxon>
        <taxon>Pseudomonadati</taxon>
        <taxon>Pseudomonadota</taxon>
        <taxon>Gammaproteobacteria</taxon>
        <taxon>Vibrionales</taxon>
        <taxon>Vibrionaceae</taxon>
        <taxon>Photobacterium</taxon>
    </lineage>
</organism>